<proteinExistence type="predicted"/>
<gene>
    <name evidence="2" type="ORF">F2Q70_00036094</name>
</gene>
<dbReference type="EMBL" id="QGKY02000246">
    <property type="protein sequence ID" value="KAF2585516.1"/>
    <property type="molecule type" value="Genomic_DNA"/>
</dbReference>
<organism evidence="2">
    <name type="scientific">Brassica cretica</name>
    <name type="common">Mustard</name>
    <dbReference type="NCBI Taxonomy" id="69181"/>
    <lineage>
        <taxon>Eukaryota</taxon>
        <taxon>Viridiplantae</taxon>
        <taxon>Streptophyta</taxon>
        <taxon>Embryophyta</taxon>
        <taxon>Tracheophyta</taxon>
        <taxon>Spermatophyta</taxon>
        <taxon>Magnoliopsida</taxon>
        <taxon>eudicotyledons</taxon>
        <taxon>Gunneridae</taxon>
        <taxon>Pentapetalae</taxon>
        <taxon>rosids</taxon>
        <taxon>malvids</taxon>
        <taxon>Brassicales</taxon>
        <taxon>Brassicaceae</taxon>
        <taxon>Brassiceae</taxon>
        <taxon>Brassica</taxon>
    </lineage>
</organism>
<feature type="region of interest" description="Disordered" evidence="1">
    <location>
        <begin position="1"/>
        <end position="23"/>
    </location>
</feature>
<evidence type="ECO:0000313" key="2">
    <source>
        <dbReference type="EMBL" id="KAF2585516.1"/>
    </source>
</evidence>
<evidence type="ECO:0000256" key="1">
    <source>
        <dbReference type="SAM" id="MobiDB-lite"/>
    </source>
</evidence>
<accession>A0A8S9JVQ4</accession>
<dbReference type="AlphaFoldDB" id="A0A8S9JVQ4"/>
<feature type="compositionally biased region" description="Basic and acidic residues" evidence="1">
    <location>
        <begin position="1"/>
        <end position="15"/>
    </location>
</feature>
<protein>
    <submittedName>
        <fullName evidence="2">Uncharacterized protein</fullName>
    </submittedName>
</protein>
<sequence>MKGGKKEEDGRRGGDGRGGGVDILGSDGYGRAYVLPGAARELATTMYQDLAAS</sequence>
<name>A0A8S9JVQ4_BRACR</name>
<comment type="caution">
    <text evidence="2">The sequence shown here is derived from an EMBL/GenBank/DDBJ whole genome shotgun (WGS) entry which is preliminary data.</text>
</comment>
<reference evidence="2" key="1">
    <citation type="submission" date="2019-12" db="EMBL/GenBank/DDBJ databases">
        <title>Genome sequencing and annotation of Brassica cretica.</title>
        <authorList>
            <person name="Studholme D.J."/>
            <person name="Sarris P.F."/>
        </authorList>
    </citation>
    <scope>NUCLEOTIDE SEQUENCE</scope>
    <source>
        <strain evidence="2">PFS-102/07</strain>
        <tissue evidence="2">Leaf</tissue>
    </source>
</reference>